<evidence type="ECO:0000313" key="3">
    <source>
        <dbReference type="EMBL" id="CAG2256148.1"/>
    </source>
</evidence>
<proteinExistence type="predicted"/>
<sequence>MSNTEKDGGNGWKKFWQIWVILLTLSSGLVASAWIYFPNNRVVQKSQEYVMIGLLVIIGLLICTIVLKLIWNSVLNGQKIDNAPPTWSERRRRSDDSRKNGATPGLGNDVSGETPTLRRGRKPNRPKPAKNKDEPSIDLSLNSIREKQEADGTLKQILDFKMKDEKPKWEEISREGTALKFWLARWEILEIKNDVLCMYWEDNTESARWKICLPKILAETVLWYLHDNKTAGHIEHFFEDMATEEEYINDILGEPEPLIMNDEAEQEFQLTTNCEVCQTLFDENVIKVRDHAHHGITRDPRKKDYTNYRHALCQRCNLSLKEPSYIPVLFHNGKNFDTHLLLQKADCFKDKPISCIPNNMEKYVSLTIGNLRFLDTCQFLNSSLDTLVKNLSQEGPTHFRQFKKAFPSEDIAKLLLRKNEYCYDYVDCEERFQERQLPSKEAFHNRLTDEPISDQDYNHALEVWNTMNMNTLGDFHDLYVMTDVLLLADVFERFRDITMENYGLDPCHFFTAPGLAWQAALKMSGVSLELITDPIIYNLVELGTRGGIASINQKYAKANNKYMKDFDPSKPSSHILYTDCGNLYGAAMMQPLPTGMFRLLKDDEIRQFNINEIEKDASTGYILEVDLEYPPELHDHHNCYPLAPSHKKVKMEELSPYSQNLWKDLNGENASKVVTKKLIPTLENKDHYILHYRNLQLYLELGMKVTKIHQIVEFHQSRWLKTYIDFNSQKRKEANNVFEKEFYKLMNNSVFGVPIKEFVGLRPKMYSLIYDDGNTEQEKKTAKGIKKCAVKKQLKHANYKECLFQNVSTMNSMKLIKSQNHELFVNHIVKKGLSNFDEKRFWINHIKSYAYGHFKI</sequence>
<keyword evidence="2" id="KW-1133">Transmembrane helix</keyword>
<feature type="compositionally biased region" description="Basic and acidic residues" evidence="1">
    <location>
        <begin position="88"/>
        <end position="99"/>
    </location>
</feature>
<dbReference type="EMBL" id="CAJPWZ010003296">
    <property type="protein sequence ID" value="CAG2256148.1"/>
    <property type="molecule type" value="Genomic_DNA"/>
</dbReference>
<accession>A0A8S3VG58</accession>
<keyword evidence="2" id="KW-0472">Membrane</keyword>
<dbReference type="Proteomes" id="UP000683360">
    <property type="component" value="Unassembled WGS sequence"/>
</dbReference>
<dbReference type="OrthoDB" id="2425134at2759"/>
<dbReference type="InterPro" id="IPR043502">
    <property type="entry name" value="DNA/RNA_pol_sf"/>
</dbReference>
<dbReference type="AlphaFoldDB" id="A0A8S3VG58"/>
<dbReference type="PANTHER" id="PTHR31511">
    <property type="entry name" value="PROTEIN CBG23764"/>
    <property type="match status" value="1"/>
</dbReference>
<reference evidence="3" key="1">
    <citation type="submission" date="2021-03" db="EMBL/GenBank/DDBJ databases">
        <authorList>
            <person name="Bekaert M."/>
        </authorList>
    </citation>
    <scope>NUCLEOTIDE SEQUENCE</scope>
</reference>
<protein>
    <recommendedName>
        <fullName evidence="5">DNA-directed DNA polymerase</fullName>
    </recommendedName>
</protein>
<organism evidence="3 4">
    <name type="scientific">Mytilus edulis</name>
    <name type="common">Blue mussel</name>
    <dbReference type="NCBI Taxonomy" id="6550"/>
    <lineage>
        <taxon>Eukaryota</taxon>
        <taxon>Metazoa</taxon>
        <taxon>Spiralia</taxon>
        <taxon>Lophotrochozoa</taxon>
        <taxon>Mollusca</taxon>
        <taxon>Bivalvia</taxon>
        <taxon>Autobranchia</taxon>
        <taxon>Pteriomorphia</taxon>
        <taxon>Mytilida</taxon>
        <taxon>Mytiloidea</taxon>
        <taxon>Mytilidae</taxon>
        <taxon>Mytilinae</taxon>
        <taxon>Mytilus</taxon>
    </lineage>
</organism>
<keyword evidence="2" id="KW-0812">Transmembrane</keyword>
<dbReference type="SUPFAM" id="SSF56672">
    <property type="entry name" value="DNA/RNA polymerases"/>
    <property type="match status" value="1"/>
</dbReference>
<gene>
    <name evidence="3" type="ORF">MEDL_67520</name>
</gene>
<feature type="transmembrane region" description="Helical" evidence="2">
    <location>
        <begin position="49"/>
        <end position="71"/>
    </location>
</feature>
<name>A0A8S3VG58_MYTED</name>
<evidence type="ECO:0008006" key="5">
    <source>
        <dbReference type="Google" id="ProtNLM"/>
    </source>
</evidence>
<evidence type="ECO:0000313" key="4">
    <source>
        <dbReference type="Proteomes" id="UP000683360"/>
    </source>
</evidence>
<feature type="transmembrane region" description="Helical" evidence="2">
    <location>
        <begin position="16"/>
        <end position="37"/>
    </location>
</feature>
<dbReference type="PANTHER" id="PTHR31511:SF12">
    <property type="entry name" value="RHO TERMINATION FACTOR N-TERMINAL DOMAIN-CONTAINING PROTEIN"/>
    <property type="match status" value="1"/>
</dbReference>
<feature type="compositionally biased region" description="Basic residues" evidence="1">
    <location>
        <begin position="118"/>
        <end position="129"/>
    </location>
</feature>
<comment type="caution">
    <text evidence="3">The sequence shown here is derived from an EMBL/GenBank/DDBJ whole genome shotgun (WGS) entry which is preliminary data.</text>
</comment>
<keyword evidence="4" id="KW-1185">Reference proteome</keyword>
<feature type="region of interest" description="Disordered" evidence="1">
    <location>
        <begin position="82"/>
        <end position="138"/>
    </location>
</feature>
<evidence type="ECO:0000256" key="2">
    <source>
        <dbReference type="SAM" id="Phobius"/>
    </source>
</evidence>
<evidence type="ECO:0000256" key="1">
    <source>
        <dbReference type="SAM" id="MobiDB-lite"/>
    </source>
</evidence>